<feature type="non-terminal residue" evidence="1">
    <location>
        <position position="1"/>
    </location>
</feature>
<dbReference type="EMBL" id="JAJJHW010001127">
    <property type="protein sequence ID" value="KAH8377167.1"/>
    <property type="molecule type" value="Genomic_DNA"/>
</dbReference>
<dbReference type="AlphaFoldDB" id="A0AAD4K420"/>
<evidence type="ECO:0000313" key="2">
    <source>
        <dbReference type="Proteomes" id="UP001200034"/>
    </source>
</evidence>
<feature type="non-terminal residue" evidence="1">
    <location>
        <position position="176"/>
    </location>
</feature>
<proteinExistence type="predicted"/>
<organism evidence="1 2">
    <name type="scientific">Drosophila rubida</name>
    <dbReference type="NCBI Taxonomy" id="30044"/>
    <lineage>
        <taxon>Eukaryota</taxon>
        <taxon>Metazoa</taxon>
        <taxon>Ecdysozoa</taxon>
        <taxon>Arthropoda</taxon>
        <taxon>Hexapoda</taxon>
        <taxon>Insecta</taxon>
        <taxon>Pterygota</taxon>
        <taxon>Neoptera</taxon>
        <taxon>Endopterygota</taxon>
        <taxon>Diptera</taxon>
        <taxon>Brachycera</taxon>
        <taxon>Muscomorpha</taxon>
        <taxon>Ephydroidea</taxon>
        <taxon>Drosophilidae</taxon>
        <taxon>Drosophila</taxon>
    </lineage>
</organism>
<keyword evidence="2" id="KW-1185">Reference proteome</keyword>
<dbReference type="Proteomes" id="UP001200034">
    <property type="component" value="Unassembled WGS sequence"/>
</dbReference>
<dbReference type="Gene3D" id="2.10.25.10">
    <property type="entry name" value="Laminin"/>
    <property type="match status" value="1"/>
</dbReference>
<sequence>NWSQLCRPGYEGTPGSCRPVCNPQCVYAVCTAPQQCTCDAGYETSGGREARAHGCRPICQGCHYGDCIAPGLCHCWPAFAERADEGCQPLPDLLLPPQNCQNNCGCWQTYPRSAFTAASCISACDRYNPEPCLDLSQCLCNRINHFLVCTHHNATQQYVCAQQTRATSESDELERL</sequence>
<reference evidence="1" key="1">
    <citation type="journal article" date="2021" name="Mol. Ecol. Resour.">
        <title>Phylogenomic analyses of the genus Drosophila reveals genomic signals of climate adaptation.</title>
        <authorList>
            <person name="Li F."/>
            <person name="Rane R.V."/>
            <person name="Luria V."/>
            <person name="Xiong Z."/>
            <person name="Chen J."/>
            <person name="Li Z."/>
            <person name="Catullo R.A."/>
            <person name="Griffin P.C."/>
            <person name="Schiffer M."/>
            <person name="Pearce S."/>
            <person name="Lee S.F."/>
            <person name="McElroy K."/>
            <person name="Stocker A."/>
            <person name="Shirriffs J."/>
            <person name="Cockerell F."/>
            <person name="Coppin C."/>
            <person name="Sgro C.M."/>
            <person name="Karger A."/>
            <person name="Cain J.W."/>
            <person name="Weber J.A."/>
            <person name="Santpere G."/>
            <person name="Kirschner M.W."/>
            <person name="Hoffmann A.A."/>
            <person name="Oakeshott J.G."/>
            <person name="Zhang G."/>
        </authorList>
    </citation>
    <scope>NUCLEOTIDE SEQUENCE</scope>
    <source>
        <strain evidence="1">BGI-SZ-2011g</strain>
    </source>
</reference>
<name>A0AAD4K420_9MUSC</name>
<evidence type="ECO:0000313" key="1">
    <source>
        <dbReference type="EMBL" id="KAH8377167.1"/>
    </source>
</evidence>
<comment type="caution">
    <text evidence="1">The sequence shown here is derived from an EMBL/GenBank/DDBJ whole genome shotgun (WGS) entry which is preliminary data.</text>
</comment>
<accession>A0AAD4K420</accession>
<protein>
    <submittedName>
        <fullName evidence="1">Uncharacterized protein</fullName>
    </submittedName>
</protein>
<gene>
    <name evidence="1" type="ORF">KR093_003766</name>
</gene>